<dbReference type="Gene3D" id="3.30.70.1070">
    <property type="entry name" value="Sporulation related repeat"/>
    <property type="match status" value="1"/>
</dbReference>
<organism evidence="4 5">
    <name type="scientific">Mesobacterium hydrothermale</name>
    <dbReference type="NCBI Taxonomy" id="3111907"/>
    <lineage>
        <taxon>Bacteria</taxon>
        <taxon>Pseudomonadati</taxon>
        <taxon>Pseudomonadota</taxon>
        <taxon>Alphaproteobacteria</taxon>
        <taxon>Rhodobacterales</taxon>
        <taxon>Roseobacteraceae</taxon>
        <taxon>Mesobacterium</taxon>
    </lineage>
</organism>
<dbReference type="SUPFAM" id="SSF110997">
    <property type="entry name" value="Sporulation related repeat"/>
    <property type="match status" value="1"/>
</dbReference>
<evidence type="ECO:0000256" key="1">
    <source>
        <dbReference type="SAM" id="MobiDB-lite"/>
    </source>
</evidence>
<name>A0ABU6HKT8_9RHOB</name>
<dbReference type="Proteomes" id="UP001348149">
    <property type="component" value="Unassembled WGS sequence"/>
</dbReference>
<feature type="domain" description="SPOR" evidence="3">
    <location>
        <begin position="415"/>
        <end position="488"/>
    </location>
</feature>
<feature type="region of interest" description="Disordered" evidence="1">
    <location>
        <begin position="83"/>
        <end position="111"/>
    </location>
</feature>
<evidence type="ECO:0000313" key="4">
    <source>
        <dbReference type="EMBL" id="MEC3862491.1"/>
    </source>
</evidence>
<feature type="chain" id="PRO_5045844546" evidence="2">
    <location>
        <begin position="26"/>
        <end position="488"/>
    </location>
</feature>
<reference evidence="4 5" key="1">
    <citation type="submission" date="2024-01" db="EMBL/GenBank/DDBJ databases">
        <title>Mesobacterium rodlantinim sp. nov., isolated from shallow sea hydrothermal systems off Kueishantao Island.</title>
        <authorList>
            <person name="Su Z."/>
            <person name="Tang K."/>
        </authorList>
    </citation>
    <scope>NUCLEOTIDE SEQUENCE [LARGE SCALE GENOMIC DNA]</scope>
    <source>
        <strain evidence="4 5">TK19101</strain>
    </source>
</reference>
<evidence type="ECO:0000259" key="3">
    <source>
        <dbReference type="PROSITE" id="PS51724"/>
    </source>
</evidence>
<evidence type="ECO:0000313" key="5">
    <source>
        <dbReference type="Proteomes" id="UP001348149"/>
    </source>
</evidence>
<comment type="caution">
    <text evidence="4">The sequence shown here is derived from an EMBL/GenBank/DDBJ whole genome shotgun (WGS) entry which is preliminary data.</text>
</comment>
<dbReference type="EMBL" id="JAYLLH010000023">
    <property type="protein sequence ID" value="MEC3862491.1"/>
    <property type="molecule type" value="Genomic_DNA"/>
</dbReference>
<dbReference type="RefSeq" id="WP_326298307.1">
    <property type="nucleotide sequence ID" value="NZ_JAYLLH010000023.1"/>
</dbReference>
<dbReference type="InterPro" id="IPR036680">
    <property type="entry name" value="SPOR-like_sf"/>
</dbReference>
<sequence>MTISRIIAVVSVALVPVFAAPSAMAQAGKELPAEFPPASYTGKQYVDSRGCVYVRAGIDGNVTWVPRMSRAREVICGQTPTFASAQPSAPAAKPAPEVVQIAPPDPEPAPAPMIKPAATAQVAAPAPAPKPVVTASPRPVAKPVTIPTASPAPKPTIYAAPTPAAQPTRVVRAPVRTVASIPATPRKTVPARQPAPVAAAPVVITPAPVAPAGSGQCGVTAISRQYMGRNGLPVRCGPQDGFYGSAPSAPRQVAVTPAPRVAAPAPAHRVVTVAPQAAPQKRKLVTLYTENGPVKGYFANPGEVPANARILPRHVYENRANTLVVPPAGYQPVWEDDRLNPNRANQTLAGMAQTNLIWTQTVPRRLINSATGQDMTAKYPKLIYPFTNMTAQNAYMAKKRRAVVSSKSAPVKPAAQAVAARYVQVGVFANEANARNSAARLQRAGLPVRYGSSSRGKAVLAGPFSSQAQANQALVAARRAGFSDAFIR</sequence>
<dbReference type="Pfam" id="PF05036">
    <property type="entry name" value="SPOR"/>
    <property type="match status" value="1"/>
</dbReference>
<gene>
    <name evidence="4" type="ORF">VK792_14455</name>
</gene>
<feature type="compositionally biased region" description="Low complexity" evidence="1">
    <location>
        <begin position="83"/>
        <end position="96"/>
    </location>
</feature>
<proteinExistence type="predicted"/>
<protein>
    <submittedName>
        <fullName evidence="4">SPOR domain-containing protein</fullName>
    </submittedName>
</protein>
<dbReference type="InterPro" id="IPR007730">
    <property type="entry name" value="SPOR-like_dom"/>
</dbReference>
<feature type="signal peptide" evidence="2">
    <location>
        <begin position="1"/>
        <end position="25"/>
    </location>
</feature>
<evidence type="ECO:0000256" key="2">
    <source>
        <dbReference type="SAM" id="SignalP"/>
    </source>
</evidence>
<keyword evidence="5" id="KW-1185">Reference proteome</keyword>
<accession>A0ABU6HKT8</accession>
<dbReference type="PROSITE" id="PS51724">
    <property type="entry name" value="SPOR"/>
    <property type="match status" value="1"/>
</dbReference>
<keyword evidence="2" id="KW-0732">Signal</keyword>